<evidence type="ECO:0000313" key="6">
    <source>
        <dbReference type="EMBL" id="MFC6768934.1"/>
    </source>
</evidence>
<dbReference type="InterPro" id="IPR051087">
    <property type="entry name" value="Mitochondrial_ACSM"/>
</dbReference>
<dbReference type="Pfam" id="PF00501">
    <property type="entry name" value="AMP-binding"/>
    <property type="match status" value="1"/>
</dbReference>
<evidence type="ECO:0000256" key="2">
    <source>
        <dbReference type="ARBA" id="ARBA00022598"/>
    </source>
</evidence>
<gene>
    <name evidence="6" type="ORF">ACFQE6_29165</name>
</gene>
<dbReference type="RefSeq" id="WP_273741661.1">
    <property type="nucleotide sequence ID" value="NZ_JAQIVI010000645.1"/>
</dbReference>
<evidence type="ECO:0000256" key="4">
    <source>
        <dbReference type="ARBA" id="ARBA00022840"/>
    </source>
</evidence>
<dbReference type="InterPro" id="IPR000873">
    <property type="entry name" value="AMP-dep_synth/lig_dom"/>
</dbReference>
<dbReference type="SUPFAM" id="SSF56801">
    <property type="entry name" value="Acetyl-CoA synthetase-like"/>
    <property type="match status" value="1"/>
</dbReference>
<evidence type="ECO:0000259" key="5">
    <source>
        <dbReference type="Pfam" id="PF00501"/>
    </source>
</evidence>
<dbReference type="PANTHER" id="PTHR43605">
    <property type="entry name" value="ACYL-COENZYME A SYNTHETASE"/>
    <property type="match status" value="1"/>
</dbReference>
<keyword evidence="7" id="KW-1185">Reference proteome</keyword>
<reference evidence="6 7" key="1">
    <citation type="journal article" date="2019" name="Int. J. Syst. Evol. Microbiol.">
        <title>The Global Catalogue of Microorganisms (GCM) 10K type strain sequencing project: providing services to taxonomists for standard genome sequencing and annotation.</title>
        <authorList>
            <consortium name="The Broad Institute Genomics Platform"/>
            <consortium name="The Broad Institute Genome Sequencing Center for Infectious Disease"/>
            <person name="Wu L."/>
            <person name="Ma J."/>
        </authorList>
    </citation>
    <scope>NUCLEOTIDE SEQUENCE [LARGE SCALE GENOMIC DNA]</scope>
    <source>
        <strain evidence="6 7">LMG 29247</strain>
    </source>
</reference>
<dbReference type="EMBL" id="JBHSWV010000645">
    <property type="protein sequence ID" value="MFC6768934.1"/>
    <property type="molecule type" value="Genomic_DNA"/>
</dbReference>
<evidence type="ECO:0000256" key="3">
    <source>
        <dbReference type="ARBA" id="ARBA00022741"/>
    </source>
</evidence>
<feature type="domain" description="AMP-dependent synthetase/ligase" evidence="5">
    <location>
        <begin position="40"/>
        <end position="136"/>
    </location>
</feature>
<keyword evidence="4" id="KW-0067">ATP-binding</keyword>
<name>A0ABD5SUX0_9EURY</name>
<dbReference type="GO" id="GO:0016877">
    <property type="term" value="F:ligase activity, forming carbon-sulfur bonds"/>
    <property type="evidence" value="ECO:0007669"/>
    <property type="project" value="UniProtKB-ARBA"/>
</dbReference>
<dbReference type="Proteomes" id="UP001596383">
    <property type="component" value="Unassembled WGS sequence"/>
</dbReference>
<dbReference type="Gene3D" id="3.40.50.12780">
    <property type="entry name" value="N-terminal domain of ligase-like"/>
    <property type="match status" value="1"/>
</dbReference>
<dbReference type="InterPro" id="IPR042099">
    <property type="entry name" value="ANL_N_sf"/>
</dbReference>
<comment type="similarity">
    <text evidence="1">Belongs to the ATP-dependent AMP-binding enzyme family.</text>
</comment>
<protein>
    <submittedName>
        <fullName evidence="6">AMP-binding protein</fullName>
    </submittedName>
</protein>
<dbReference type="PANTHER" id="PTHR43605:SF10">
    <property type="entry name" value="ACYL-COA SYNTHETASE MEDIUM CHAIN FAMILY MEMBER 3"/>
    <property type="match status" value="1"/>
</dbReference>
<keyword evidence="3" id="KW-0547">Nucleotide-binding</keyword>
<dbReference type="GO" id="GO:0005524">
    <property type="term" value="F:ATP binding"/>
    <property type="evidence" value="ECO:0007669"/>
    <property type="project" value="UniProtKB-KW"/>
</dbReference>
<evidence type="ECO:0000256" key="1">
    <source>
        <dbReference type="ARBA" id="ARBA00006432"/>
    </source>
</evidence>
<sequence>MAWHVTLEGASYDAARESFSWDVPSGFNAATDLVGKHPDGDRPALFQAAPDGSAETYTFDDLDRRSNAVANALESMGVDRGDRVGVVVPQKPANVLMHLACWKRGAVSLPLSVLFGDDALGYRLRDSEARVAVVDAAQWETI</sequence>
<accession>A0ABD5SUX0</accession>
<keyword evidence="2" id="KW-0436">Ligase</keyword>
<proteinExistence type="inferred from homology"/>
<organism evidence="6 7">
    <name type="scientific">Natrinema soli</name>
    <dbReference type="NCBI Taxonomy" id="1930624"/>
    <lineage>
        <taxon>Archaea</taxon>
        <taxon>Methanobacteriati</taxon>
        <taxon>Methanobacteriota</taxon>
        <taxon>Stenosarchaea group</taxon>
        <taxon>Halobacteria</taxon>
        <taxon>Halobacteriales</taxon>
        <taxon>Natrialbaceae</taxon>
        <taxon>Natrinema</taxon>
    </lineage>
</organism>
<evidence type="ECO:0000313" key="7">
    <source>
        <dbReference type="Proteomes" id="UP001596383"/>
    </source>
</evidence>
<dbReference type="AlphaFoldDB" id="A0ABD5SUX0"/>
<comment type="caution">
    <text evidence="6">The sequence shown here is derived from an EMBL/GenBank/DDBJ whole genome shotgun (WGS) entry which is preliminary data.</text>
</comment>
<feature type="non-terminal residue" evidence="6">
    <location>
        <position position="142"/>
    </location>
</feature>